<dbReference type="Gene3D" id="1.20.1290.10">
    <property type="entry name" value="AhpD-like"/>
    <property type="match status" value="1"/>
</dbReference>
<protein>
    <recommendedName>
        <fullName evidence="1">Carboxymuconolactone decarboxylase-like domain-containing protein</fullName>
    </recommendedName>
</protein>
<evidence type="ECO:0000313" key="2">
    <source>
        <dbReference type="EMBL" id="CAB4050538.1"/>
    </source>
</evidence>
<dbReference type="AlphaFoldDB" id="A0A6J5K9K5"/>
<proteinExistence type="predicted"/>
<dbReference type="SUPFAM" id="SSF69118">
    <property type="entry name" value="AhpD-like"/>
    <property type="match status" value="1"/>
</dbReference>
<dbReference type="Proteomes" id="UP000494102">
    <property type="component" value="Unassembled WGS sequence"/>
</dbReference>
<dbReference type="GO" id="GO:0051920">
    <property type="term" value="F:peroxiredoxin activity"/>
    <property type="evidence" value="ECO:0007669"/>
    <property type="project" value="InterPro"/>
</dbReference>
<reference evidence="2 3" key="1">
    <citation type="submission" date="2020-04" db="EMBL/GenBank/DDBJ databases">
        <authorList>
            <person name="De Canck E."/>
        </authorList>
    </citation>
    <scope>NUCLEOTIDE SEQUENCE [LARGE SCALE GENOMIC DNA]</scope>
    <source>
        <strain evidence="2 3">LMG 9964</strain>
    </source>
</reference>
<evidence type="ECO:0000259" key="1">
    <source>
        <dbReference type="Pfam" id="PF02627"/>
    </source>
</evidence>
<feature type="domain" description="Carboxymuconolactone decarboxylase-like" evidence="1">
    <location>
        <begin position="93"/>
        <end position="175"/>
    </location>
</feature>
<evidence type="ECO:0000313" key="3">
    <source>
        <dbReference type="Proteomes" id="UP000494102"/>
    </source>
</evidence>
<organism evidence="2 3">
    <name type="scientific">Paraburkholderia phenoliruptrix</name>
    <dbReference type="NCBI Taxonomy" id="252970"/>
    <lineage>
        <taxon>Bacteria</taxon>
        <taxon>Pseudomonadati</taxon>
        <taxon>Pseudomonadota</taxon>
        <taxon>Betaproteobacteria</taxon>
        <taxon>Burkholderiales</taxon>
        <taxon>Burkholderiaceae</taxon>
        <taxon>Paraburkholderia</taxon>
    </lineage>
</organism>
<name>A0A6J5K9K5_9BURK</name>
<dbReference type="PANTHER" id="PTHR34846:SF10">
    <property type="entry name" value="CYTOPLASMIC PROTEIN"/>
    <property type="match status" value="1"/>
</dbReference>
<dbReference type="EMBL" id="CADILN010000006">
    <property type="protein sequence ID" value="CAB4050538.1"/>
    <property type="molecule type" value="Genomic_DNA"/>
</dbReference>
<dbReference type="PANTHER" id="PTHR34846">
    <property type="entry name" value="4-CARBOXYMUCONOLACTONE DECARBOXYLASE FAMILY PROTEIN (AFU_ORTHOLOGUE AFUA_6G11590)"/>
    <property type="match status" value="1"/>
</dbReference>
<dbReference type="NCBIfam" id="TIGR00778">
    <property type="entry name" value="ahpD_dom"/>
    <property type="match status" value="1"/>
</dbReference>
<dbReference type="InterPro" id="IPR029032">
    <property type="entry name" value="AhpD-like"/>
</dbReference>
<gene>
    <name evidence="2" type="ORF">LMG9964_04204</name>
</gene>
<accession>A0A6J5K9K5</accession>
<sequence length="240" mass="27389">MCVSGKLRRVTNERGRLTRGPSSWDEWLSVLRPRAFDWCSQDNTVVPFACLPLFAASAYDDFVPPIAAKGFRQARLSQEKIMTQRINYIQQSPELFKKLLEFSNQLKDSKIEESIRDLVSIRASQINGCGFCVDMHVKEARIHGERELRLHHLAIWRDSPLFASRERAALAWTEALTRLDESGVSHDIYERVRTQFSEKELSDLTYEVMAINAWNRANIACRTVPGSADKAFGLDKANLA</sequence>
<dbReference type="Pfam" id="PF02627">
    <property type="entry name" value="CMD"/>
    <property type="match status" value="1"/>
</dbReference>
<dbReference type="InterPro" id="IPR004675">
    <property type="entry name" value="AhpD_core"/>
</dbReference>
<dbReference type="InterPro" id="IPR003779">
    <property type="entry name" value="CMD-like"/>
</dbReference>